<dbReference type="GO" id="GO:0016829">
    <property type="term" value="F:lyase activity"/>
    <property type="evidence" value="ECO:0007669"/>
    <property type="project" value="UniProtKB-KW"/>
</dbReference>
<keyword evidence="1" id="KW-0255">Endonuclease</keyword>
<protein>
    <submittedName>
        <fullName evidence="1">Restriction endonuclease</fullName>
    </submittedName>
</protein>
<reference evidence="4" key="2">
    <citation type="submission" date="2017-03" db="EMBL/GenBank/DDBJ databases">
        <title>Bacillus sp. V-88(T) DSM27956, whole genome shotgun sequencing project.</title>
        <authorList>
            <person name="Dastager S.G."/>
            <person name="Neurgaonkar P.S."/>
            <person name="Dharne M.S."/>
        </authorList>
    </citation>
    <scope>NUCLEOTIDE SEQUENCE [LARGE SCALE GENOMIC DNA]</scope>
    <source>
        <strain evidence="4">DSM 25145</strain>
    </source>
</reference>
<evidence type="ECO:0000313" key="2">
    <source>
        <dbReference type="EMBL" id="SIQ04151.1"/>
    </source>
</evidence>
<dbReference type="RefSeq" id="WP_045850955.1">
    <property type="nucleotide sequence ID" value="NZ_FTLX01000001.1"/>
</dbReference>
<name>A0A1N6PII4_9BACI</name>
<organism evidence="2 3">
    <name type="scientific">Domibacillus enclensis</name>
    <dbReference type="NCBI Taxonomy" id="1017273"/>
    <lineage>
        <taxon>Bacteria</taxon>
        <taxon>Bacillati</taxon>
        <taxon>Bacillota</taxon>
        <taxon>Bacilli</taxon>
        <taxon>Bacillales</taxon>
        <taxon>Bacillaceae</taxon>
        <taxon>Domibacillus</taxon>
    </lineage>
</organism>
<reference evidence="1" key="3">
    <citation type="submission" date="2017-03" db="EMBL/GenBank/DDBJ databases">
        <authorList>
            <person name="Dastager S.G."/>
            <person name="Neurgaonkar P.S."/>
            <person name="Dharne M.S."/>
        </authorList>
    </citation>
    <scope>NUCLEOTIDE SEQUENCE</scope>
    <source>
        <strain evidence="1">DSM 25145</strain>
    </source>
</reference>
<dbReference type="AlphaFoldDB" id="A0A1N6PII4"/>
<gene>
    <name evidence="1" type="ORF">B1B05_02570</name>
    <name evidence="2" type="ORF">SAMN05443094_101535</name>
</gene>
<proteinExistence type="predicted"/>
<dbReference type="EMBL" id="MWSK01000001">
    <property type="protein sequence ID" value="OXS80382.1"/>
    <property type="molecule type" value="Genomic_DNA"/>
</dbReference>
<dbReference type="Gene3D" id="3.40.91.30">
    <property type="match status" value="1"/>
</dbReference>
<dbReference type="Proteomes" id="UP000215545">
    <property type="component" value="Unassembled WGS sequence"/>
</dbReference>
<sequence>MNRGYAGFYGENYLRSSYEYAYAKYLDYHKIPWSYEADVFDIGYKTYKPDFFFYDQSGKLEKIVEIKSRHKKAKDEAEKALSIIKERFDIECELLSYEELLVLYQALPFSLNSTITEWIKSEDTTINKSAYGELNGHFNLKHSASAKQKIGEHTKKLWASDSIAKQRMIEGLKKSGVKKGYIRIPREKRSCKECREVFNVIVTSKRKYCSRKCSGNVAMRNATIQYMEKRQFIHKNIRDYIIKWSMDNKEIVLETPLNKIKTTIAPLIVDIEEQFGVKDFRVISKAVFGEDRGRKELILFMKNVCNEKIC</sequence>
<keyword evidence="1" id="KW-0540">Nuclease</keyword>
<keyword evidence="4" id="KW-1185">Reference proteome</keyword>
<dbReference type="EMBL" id="FTLX01000001">
    <property type="protein sequence ID" value="SIQ04151.1"/>
    <property type="molecule type" value="Genomic_DNA"/>
</dbReference>
<reference evidence="2 3" key="1">
    <citation type="submission" date="2017-01" db="EMBL/GenBank/DDBJ databases">
        <authorList>
            <person name="Mah S.A."/>
            <person name="Swanson W.J."/>
            <person name="Moy G.W."/>
            <person name="Vacquier V.D."/>
        </authorList>
    </citation>
    <scope>NUCLEOTIDE SEQUENCE [LARGE SCALE GENOMIC DNA]</scope>
    <source>
        <strain evidence="2 3">NIO-1016</strain>
    </source>
</reference>
<dbReference type="GO" id="GO:0004519">
    <property type="term" value="F:endonuclease activity"/>
    <property type="evidence" value="ECO:0007669"/>
    <property type="project" value="UniProtKB-KW"/>
</dbReference>
<evidence type="ECO:0000313" key="4">
    <source>
        <dbReference type="Proteomes" id="UP000215545"/>
    </source>
</evidence>
<accession>A0A1N6PII4</accession>
<keyword evidence="1" id="KW-0378">Hydrolase</keyword>
<evidence type="ECO:0000313" key="3">
    <source>
        <dbReference type="Proteomes" id="UP000186385"/>
    </source>
</evidence>
<dbReference type="STRING" id="1017273.SAMN05443094_101535"/>
<evidence type="ECO:0000313" key="1">
    <source>
        <dbReference type="EMBL" id="OXS80382.1"/>
    </source>
</evidence>
<dbReference type="OrthoDB" id="2455266at2"/>
<dbReference type="Proteomes" id="UP000186385">
    <property type="component" value="Unassembled WGS sequence"/>
</dbReference>
<keyword evidence="1" id="KW-0456">Lyase</keyword>